<evidence type="ECO:0000313" key="2">
    <source>
        <dbReference type="EMBL" id="QVI20083.1"/>
    </source>
</evidence>
<dbReference type="EMBL" id="CP074371">
    <property type="protein sequence ID" value="QVI20083.1"/>
    <property type="molecule type" value="Genomic_DNA"/>
</dbReference>
<keyword evidence="3" id="KW-1185">Reference proteome</keyword>
<protein>
    <submittedName>
        <fullName evidence="2">Dihydrofolate reductase</fullName>
    </submittedName>
</protein>
<sequence>MPKLRVHNFAVSLDGFAAGPDQGPDAPLGLGGGRLHDWVFRTRYGRTMIGEPGGDAGPDDDILAAGDHNIGATIMGRNMFGPVRGDWPDDSWTGWWGDTPPYHHDTFVMTHYARPALPMKGGTTFHFVCDTPEAVLARAYEAAQGQDVRLGGGAATIRQFLAAGLIDDLHLAIVPTLLGSGERLFDNLGSLPGYRVTDMLSTKSVTHVWLTKH</sequence>
<dbReference type="Pfam" id="PF01872">
    <property type="entry name" value="RibD_C"/>
    <property type="match status" value="1"/>
</dbReference>
<name>A0ABX8CJH4_9NOCA</name>
<dbReference type="InterPro" id="IPR024072">
    <property type="entry name" value="DHFR-like_dom_sf"/>
</dbReference>
<dbReference type="Proteomes" id="UP000683310">
    <property type="component" value="Chromosome"/>
</dbReference>
<reference evidence="2 3" key="1">
    <citation type="submission" date="2021-04" db="EMBL/GenBank/DDBJ databases">
        <title>Nocardia tengchongensis.</title>
        <authorList>
            <person name="Zhuang k."/>
            <person name="Ran Y."/>
            <person name="Li W."/>
        </authorList>
    </citation>
    <scope>NUCLEOTIDE SEQUENCE [LARGE SCALE GENOMIC DNA]</scope>
    <source>
        <strain evidence="2 3">CFH S0057</strain>
    </source>
</reference>
<gene>
    <name evidence="2" type="ORF">KHQ06_28035</name>
</gene>
<evidence type="ECO:0000313" key="3">
    <source>
        <dbReference type="Proteomes" id="UP000683310"/>
    </source>
</evidence>
<dbReference type="Gene3D" id="3.40.430.10">
    <property type="entry name" value="Dihydrofolate Reductase, subunit A"/>
    <property type="match status" value="1"/>
</dbReference>
<dbReference type="InterPro" id="IPR050765">
    <property type="entry name" value="Riboflavin_Biosynth_HTPR"/>
</dbReference>
<dbReference type="PANTHER" id="PTHR38011">
    <property type="entry name" value="DIHYDROFOLATE REDUCTASE FAMILY PROTEIN (AFU_ORTHOLOGUE AFUA_8G06820)"/>
    <property type="match status" value="1"/>
</dbReference>
<dbReference type="PANTHER" id="PTHR38011:SF12">
    <property type="entry name" value="BIFUNCTIONAL DEAMINASE-REDUCTASE DOMAIN PROTEIN"/>
    <property type="match status" value="1"/>
</dbReference>
<accession>A0ABX8CJH4</accession>
<dbReference type="SUPFAM" id="SSF53597">
    <property type="entry name" value="Dihydrofolate reductase-like"/>
    <property type="match status" value="1"/>
</dbReference>
<evidence type="ECO:0000259" key="1">
    <source>
        <dbReference type="Pfam" id="PF01872"/>
    </source>
</evidence>
<feature type="domain" description="Bacterial bifunctional deaminase-reductase C-terminal" evidence="1">
    <location>
        <begin position="8"/>
        <end position="192"/>
    </location>
</feature>
<dbReference type="InterPro" id="IPR002734">
    <property type="entry name" value="RibDG_C"/>
</dbReference>
<organism evidence="2 3">
    <name type="scientific">Nocardia tengchongensis</name>
    <dbReference type="NCBI Taxonomy" id="2055889"/>
    <lineage>
        <taxon>Bacteria</taxon>
        <taxon>Bacillati</taxon>
        <taxon>Actinomycetota</taxon>
        <taxon>Actinomycetes</taxon>
        <taxon>Mycobacteriales</taxon>
        <taxon>Nocardiaceae</taxon>
        <taxon>Nocardia</taxon>
    </lineage>
</organism>
<proteinExistence type="predicted"/>